<evidence type="ECO:0000313" key="1">
    <source>
        <dbReference type="EMBL" id="PKI34365.1"/>
    </source>
</evidence>
<dbReference type="Proteomes" id="UP000233551">
    <property type="component" value="Unassembled WGS sequence"/>
</dbReference>
<reference evidence="1 2" key="1">
    <citation type="submission" date="2017-11" db="EMBL/GenBank/DDBJ databases">
        <title>De-novo sequencing of pomegranate (Punica granatum L.) genome.</title>
        <authorList>
            <person name="Akparov Z."/>
            <person name="Amiraslanov A."/>
            <person name="Hajiyeva S."/>
            <person name="Abbasov M."/>
            <person name="Kaur K."/>
            <person name="Hamwieh A."/>
            <person name="Solovyev V."/>
            <person name="Salamov A."/>
            <person name="Braich B."/>
            <person name="Kosarev P."/>
            <person name="Mahmoud A."/>
            <person name="Hajiyev E."/>
            <person name="Babayeva S."/>
            <person name="Izzatullayeva V."/>
            <person name="Mammadov A."/>
            <person name="Mammadov A."/>
            <person name="Sharifova S."/>
            <person name="Ojaghi J."/>
            <person name="Eynullazada K."/>
            <person name="Bayramov B."/>
            <person name="Abdulazimova A."/>
            <person name="Shahmuradov I."/>
        </authorList>
    </citation>
    <scope>NUCLEOTIDE SEQUENCE [LARGE SCALE GENOMIC DNA]</scope>
    <source>
        <strain evidence="2">cv. AG2017</strain>
        <tissue evidence="1">Leaf</tissue>
    </source>
</reference>
<name>A0A2I0HRM7_PUNGR</name>
<organism evidence="1 2">
    <name type="scientific">Punica granatum</name>
    <name type="common">Pomegranate</name>
    <dbReference type="NCBI Taxonomy" id="22663"/>
    <lineage>
        <taxon>Eukaryota</taxon>
        <taxon>Viridiplantae</taxon>
        <taxon>Streptophyta</taxon>
        <taxon>Embryophyta</taxon>
        <taxon>Tracheophyta</taxon>
        <taxon>Spermatophyta</taxon>
        <taxon>Magnoliopsida</taxon>
        <taxon>eudicotyledons</taxon>
        <taxon>Gunneridae</taxon>
        <taxon>Pentapetalae</taxon>
        <taxon>rosids</taxon>
        <taxon>malvids</taxon>
        <taxon>Myrtales</taxon>
        <taxon>Lythraceae</taxon>
        <taxon>Punica</taxon>
    </lineage>
</organism>
<evidence type="ECO:0000313" key="2">
    <source>
        <dbReference type="Proteomes" id="UP000233551"/>
    </source>
</evidence>
<keyword evidence="2" id="KW-1185">Reference proteome</keyword>
<proteinExistence type="predicted"/>
<protein>
    <submittedName>
        <fullName evidence="1">Uncharacterized protein</fullName>
    </submittedName>
</protein>
<sequence length="216" mass="23638">MGCRAWGTLNFGSPVIATLERLDCDWETHSCTFPDCGLVCATVLGKARGAESHWDMRIGQGRLGSFFHRQCDRAASPVASGLGHAMFVGTVACDLSWREGAGDRTSLVGVVRAPEVCAWVRWRYTRTTRKDALSCAGGCAQLREETCALDHAMMLSCTGSVRSNLSVIGPSVGEVDHSGCARRKGCPRRRVACILWRVGEVLIDWWALSRCEQEDE</sequence>
<comment type="caution">
    <text evidence="1">The sequence shown here is derived from an EMBL/GenBank/DDBJ whole genome shotgun (WGS) entry which is preliminary data.</text>
</comment>
<dbReference type="EMBL" id="PGOL01005972">
    <property type="protein sequence ID" value="PKI34365.1"/>
    <property type="molecule type" value="Genomic_DNA"/>
</dbReference>
<accession>A0A2I0HRM7</accession>
<gene>
    <name evidence="1" type="ORF">CRG98_045245</name>
</gene>
<dbReference type="AlphaFoldDB" id="A0A2I0HRM7"/>